<organism evidence="2 3">
    <name type="scientific">Aspergillus keveii</name>
    <dbReference type="NCBI Taxonomy" id="714993"/>
    <lineage>
        <taxon>Eukaryota</taxon>
        <taxon>Fungi</taxon>
        <taxon>Dikarya</taxon>
        <taxon>Ascomycota</taxon>
        <taxon>Pezizomycotina</taxon>
        <taxon>Eurotiomycetes</taxon>
        <taxon>Eurotiomycetidae</taxon>
        <taxon>Eurotiales</taxon>
        <taxon>Aspergillaceae</taxon>
        <taxon>Aspergillus</taxon>
        <taxon>Aspergillus subgen. Nidulantes</taxon>
    </lineage>
</organism>
<proteinExistence type="predicted"/>
<evidence type="ECO:0000256" key="1">
    <source>
        <dbReference type="SAM" id="MobiDB-lite"/>
    </source>
</evidence>
<evidence type="ECO:0000313" key="3">
    <source>
        <dbReference type="Proteomes" id="UP001610563"/>
    </source>
</evidence>
<dbReference type="EMBL" id="JBFTWV010000014">
    <property type="protein sequence ID" value="KAL2798162.1"/>
    <property type="molecule type" value="Genomic_DNA"/>
</dbReference>
<name>A0ABR4GGI2_9EURO</name>
<feature type="compositionally biased region" description="Basic residues" evidence="1">
    <location>
        <begin position="1"/>
        <end position="10"/>
    </location>
</feature>
<evidence type="ECO:0000313" key="2">
    <source>
        <dbReference type="EMBL" id="KAL2798162.1"/>
    </source>
</evidence>
<sequence>MAKRIRKAKRGAQAAHVEGKLPTKGKATKPLENSTPNVKKRLTRKRHKTASHLISLKDLDLATSDAQTNKATALSEDDPESIIKYVNERHWNVGDSSSAEFVAPTVSEGKNVNLNMIEWGHEATQDGGLEAAYLVFQVDGLRYWIVIDNPYNDHDQKRNIAHQCMDCYLRNRQANLVELITPISMPFLRKNLSPSPPHGYPGTYPEFEHIPCIDWAEYVKLWPSVKMWSLADVKRFALHSTTSSIYEVTIDRQSEPLV</sequence>
<keyword evidence="3" id="KW-1185">Reference proteome</keyword>
<reference evidence="2 3" key="1">
    <citation type="submission" date="2024-07" db="EMBL/GenBank/DDBJ databases">
        <title>Section-level genome sequencing and comparative genomics of Aspergillus sections Usti and Cavernicolus.</title>
        <authorList>
            <consortium name="Lawrence Berkeley National Laboratory"/>
            <person name="Nybo J.L."/>
            <person name="Vesth T.C."/>
            <person name="Theobald S."/>
            <person name="Frisvad J.C."/>
            <person name="Larsen T.O."/>
            <person name="Kjaerboelling I."/>
            <person name="Rothschild-Mancinelli K."/>
            <person name="Lyhne E.K."/>
            <person name="Kogle M.E."/>
            <person name="Barry K."/>
            <person name="Clum A."/>
            <person name="Na H."/>
            <person name="Ledsgaard L."/>
            <person name="Lin J."/>
            <person name="Lipzen A."/>
            <person name="Kuo A."/>
            <person name="Riley R."/>
            <person name="Mondo S."/>
            <person name="Labutti K."/>
            <person name="Haridas S."/>
            <person name="Pangalinan J."/>
            <person name="Salamov A.A."/>
            <person name="Simmons B.A."/>
            <person name="Magnuson J.K."/>
            <person name="Chen J."/>
            <person name="Drula E."/>
            <person name="Henrissat B."/>
            <person name="Wiebenga A."/>
            <person name="Lubbers R.J."/>
            <person name="Gomes A.C."/>
            <person name="Makela M.R."/>
            <person name="Stajich J."/>
            <person name="Grigoriev I.V."/>
            <person name="Mortensen U.H."/>
            <person name="De Vries R.P."/>
            <person name="Baker S.E."/>
            <person name="Andersen M.R."/>
        </authorList>
    </citation>
    <scope>NUCLEOTIDE SEQUENCE [LARGE SCALE GENOMIC DNA]</scope>
    <source>
        <strain evidence="2 3">CBS 209.92</strain>
    </source>
</reference>
<feature type="region of interest" description="Disordered" evidence="1">
    <location>
        <begin position="1"/>
        <end position="49"/>
    </location>
</feature>
<protein>
    <submittedName>
        <fullName evidence="2">Uncharacterized protein</fullName>
    </submittedName>
</protein>
<comment type="caution">
    <text evidence="2">The sequence shown here is derived from an EMBL/GenBank/DDBJ whole genome shotgun (WGS) entry which is preliminary data.</text>
</comment>
<gene>
    <name evidence="2" type="ORF">BJX66DRAFT_334202</name>
</gene>
<feature type="compositionally biased region" description="Basic residues" evidence="1">
    <location>
        <begin position="38"/>
        <end position="49"/>
    </location>
</feature>
<accession>A0ABR4GGI2</accession>
<dbReference type="Proteomes" id="UP001610563">
    <property type="component" value="Unassembled WGS sequence"/>
</dbReference>